<feature type="transmembrane region" description="Helical" evidence="1">
    <location>
        <begin position="113"/>
        <end position="133"/>
    </location>
</feature>
<accession>A0AAX2E8Y6</accession>
<keyword evidence="1" id="KW-0812">Transmembrane</keyword>
<dbReference type="InterPro" id="IPR012867">
    <property type="entry name" value="DUF1648"/>
</dbReference>
<protein>
    <recommendedName>
        <fullName evidence="2">DUF1648 domain-containing protein</fullName>
    </recommendedName>
</protein>
<feature type="transmembrane region" description="Helical" evidence="1">
    <location>
        <begin position="55"/>
        <end position="78"/>
    </location>
</feature>
<dbReference type="Proteomes" id="UP000199735">
    <property type="component" value="Unassembled WGS sequence"/>
</dbReference>
<dbReference type="Pfam" id="PF07853">
    <property type="entry name" value="DUF1648"/>
    <property type="match status" value="1"/>
</dbReference>
<dbReference type="GO" id="GO:0009636">
    <property type="term" value="P:response to toxic substance"/>
    <property type="evidence" value="ECO:0007669"/>
    <property type="project" value="TreeGrafter"/>
</dbReference>
<evidence type="ECO:0000259" key="2">
    <source>
        <dbReference type="Pfam" id="PF07853"/>
    </source>
</evidence>
<name>A0AAX2E8Y6_9BACI</name>
<feature type="domain" description="DUF1648" evidence="2">
    <location>
        <begin position="25"/>
        <end position="68"/>
    </location>
</feature>
<dbReference type="AlphaFoldDB" id="A0AAX2E8Y6"/>
<keyword evidence="1" id="KW-1133">Transmembrane helix</keyword>
<proteinExistence type="predicted"/>
<reference evidence="3 4" key="1">
    <citation type="submission" date="2016-10" db="EMBL/GenBank/DDBJ databases">
        <authorList>
            <person name="Varghese N."/>
            <person name="Submissions S."/>
        </authorList>
    </citation>
    <scope>NUCLEOTIDE SEQUENCE [LARGE SCALE GENOMIC DNA]</scope>
    <source>
        <strain evidence="3 4">DSM 21619</strain>
    </source>
</reference>
<evidence type="ECO:0000313" key="4">
    <source>
        <dbReference type="Proteomes" id="UP000199735"/>
    </source>
</evidence>
<organism evidence="3 4">
    <name type="scientific">Terribacillus saccharophilus</name>
    <dbReference type="NCBI Taxonomy" id="361277"/>
    <lineage>
        <taxon>Bacteria</taxon>
        <taxon>Bacillati</taxon>
        <taxon>Bacillota</taxon>
        <taxon>Bacilli</taxon>
        <taxon>Bacillales</taxon>
        <taxon>Bacillaceae</taxon>
        <taxon>Terribacillus</taxon>
    </lineage>
</organism>
<dbReference type="PANTHER" id="PTHR37810:SF5">
    <property type="entry name" value="IMMUNITY PROTEIN SDPI"/>
    <property type="match status" value="1"/>
</dbReference>
<dbReference type="PANTHER" id="PTHR37810">
    <property type="entry name" value="IMMUNITY PROTEIN SDPI"/>
    <property type="match status" value="1"/>
</dbReference>
<dbReference type="EMBL" id="FOCD01000001">
    <property type="protein sequence ID" value="SEM45309.1"/>
    <property type="molecule type" value="Genomic_DNA"/>
</dbReference>
<comment type="caution">
    <text evidence="3">The sequence shown here is derived from an EMBL/GenBank/DDBJ whole genome shotgun (WGS) entry which is preliminary data.</text>
</comment>
<dbReference type="RefSeq" id="WP_093879409.1">
    <property type="nucleotide sequence ID" value="NZ_FOCD01000001.1"/>
</dbReference>
<gene>
    <name evidence="3" type="ORF">SAMN04489762_0101</name>
</gene>
<feature type="transmembrane region" description="Helical" evidence="1">
    <location>
        <begin position="15"/>
        <end position="35"/>
    </location>
</feature>
<feature type="transmembrane region" description="Helical" evidence="1">
    <location>
        <begin position="139"/>
        <end position="157"/>
    </location>
</feature>
<evidence type="ECO:0000313" key="3">
    <source>
        <dbReference type="EMBL" id="SEM45309.1"/>
    </source>
</evidence>
<sequence>MRKKLNIPKTREEKIWDIIGVGSYVATVIFLIIIWKQLPEQVPLHMDLTGKVDDWAAKESMLVLPAISIIMFILLHILEKFPHVYNYPKRLNDKNAAAFYRVNRKMLNKLKNLIILVFCIIDVEFSLIALGWIDDGHAWTFIIILLAVFYPIVEGIIKQRFLACRGVLAKLKAIPCNHSSLEKHKSFSSMPI</sequence>
<keyword evidence="1" id="KW-0472">Membrane</keyword>
<evidence type="ECO:0000256" key="1">
    <source>
        <dbReference type="SAM" id="Phobius"/>
    </source>
</evidence>